<accession>A0A285P173</accession>
<dbReference type="SMART" id="SM00028">
    <property type="entry name" value="TPR"/>
    <property type="match status" value="7"/>
</dbReference>
<sequence>MKLKMALVMILALVWAGVSYAQKEIIDCINYLKAGDYQRAIKSGQMAVKLYPRSADAYSCLGEAYRMTGEINLAIENLKKAEAYATRDVELMYIYISLGDAYGQKGDLDNALFYHSKSLNLARKLGDREMEAGGLTNIANVFRIKGEPDKALEYYEEALRLYTDEKGKALTYNNIAGIYLDKGDYKKAIEYFKKAIEISERYGEYHASGDGMLNLGDTYRKIKDFKNAEYYLSEGLKRVQKVGDKYAEAKGLAFFGLYFRDKGDIKSAREHLNKAYEIFKSIGAEGEASVVLKDLSKLEEKKENKEEKKENKKK</sequence>
<dbReference type="InterPro" id="IPR011990">
    <property type="entry name" value="TPR-like_helical_dom_sf"/>
</dbReference>
<dbReference type="SUPFAM" id="SSF48452">
    <property type="entry name" value="TPR-like"/>
    <property type="match status" value="2"/>
</dbReference>
<name>A0A285P173_9AQUI</name>
<dbReference type="Proteomes" id="UP000218627">
    <property type="component" value="Unassembled WGS sequence"/>
</dbReference>
<dbReference type="RefSeq" id="WP_096602616.1">
    <property type="nucleotide sequence ID" value="NZ_OBEN01000007.1"/>
</dbReference>
<feature type="repeat" description="TPR" evidence="1">
    <location>
        <begin position="132"/>
        <end position="165"/>
    </location>
</feature>
<dbReference type="Pfam" id="PF13424">
    <property type="entry name" value="TPR_12"/>
    <property type="match status" value="2"/>
</dbReference>
<proteinExistence type="predicted"/>
<feature type="repeat" description="TPR" evidence="1">
    <location>
        <begin position="55"/>
        <end position="88"/>
    </location>
</feature>
<feature type="repeat" description="TPR" evidence="1">
    <location>
        <begin position="92"/>
        <end position="125"/>
    </location>
</feature>
<dbReference type="InterPro" id="IPR019734">
    <property type="entry name" value="TPR_rpt"/>
</dbReference>
<evidence type="ECO:0000313" key="3">
    <source>
        <dbReference type="EMBL" id="SNZ15208.1"/>
    </source>
</evidence>
<organism evidence="3 4">
    <name type="scientific">Hydrogenobacter hydrogenophilus</name>
    <dbReference type="NCBI Taxonomy" id="35835"/>
    <lineage>
        <taxon>Bacteria</taxon>
        <taxon>Pseudomonadati</taxon>
        <taxon>Aquificota</taxon>
        <taxon>Aquificia</taxon>
        <taxon>Aquificales</taxon>
        <taxon>Aquificaceae</taxon>
        <taxon>Hydrogenobacter</taxon>
    </lineage>
</organism>
<dbReference type="PROSITE" id="PS50005">
    <property type="entry name" value="TPR"/>
    <property type="match status" value="4"/>
</dbReference>
<keyword evidence="1" id="KW-0802">TPR repeat</keyword>
<keyword evidence="2" id="KW-0732">Signal</keyword>
<feature type="repeat" description="TPR" evidence="1">
    <location>
        <begin position="169"/>
        <end position="202"/>
    </location>
</feature>
<dbReference type="AlphaFoldDB" id="A0A285P173"/>
<dbReference type="PANTHER" id="PTHR10098">
    <property type="entry name" value="RAPSYN-RELATED"/>
    <property type="match status" value="1"/>
</dbReference>
<dbReference type="PROSITE" id="PS50293">
    <property type="entry name" value="TPR_REGION"/>
    <property type="match status" value="1"/>
</dbReference>
<dbReference type="OrthoDB" id="13787at2"/>
<keyword evidence="4" id="KW-1185">Reference proteome</keyword>
<feature type="chain" id="PRO_5013193776" evidence="2">
    <location>
        <begin position="22"/>
        <end position="314"/>
    </location>
</feature>
<reference evidence="4" key="1">
    <citation type="submission" date="2017-09" db="EMBL/GenBank/DDBJ databases">
        <authorList>
            <person name="Varghese N."/>
            <person name="Submissions S."/>
        </authorList>
    </citation>
    <scope>NUCLEOTIDE SEQUENCE [LARGE SCALE GENOMIC DNA]</scope>
    <source>
        <strain evidence="4">DSM 2913</strain>
    </source>
</reference>
<evidence type="ECO:0000313" key="4">
    <source>
        <dbReference type="Proteomes" id="UP000218627"/>
    </source>
</evidence>
<gene>
    <name evidence="3" type="ORF">SAMN06265353_1322</name>
</gene>
<feature type="signal peptide" evidence="2">
    <location>
        <begin position="1"/>
        <end position="21"/>
    </location>
</feature>
<protein>
    <submittedName>
        <fullName evidence="3">Tetratricopeptide repeat-containing protein</fullName>
    </submittedName>
</protein>
<dbReference type="EMBL" id="OBEN01000007">
    <property type="protein sequence ID" value="SNZ15208.1"/>
    <property type="molecule type" value="Genomic_DNA"/>
</dbReference>
<dbReference type="Gene3D" id="1.25.40.10">
    <property type="entry name" value="Tetratricopeptide repeat domain"/>
    <property type="match status" value="3"/>
</dbReference>
<evidence type="ECO:0000256" key="2">
    <source>
        <dbReference type="SAM" id="SignalP"/>
    </source>
</evidence>
<evidence type="ECO:0000256" key="1">
    <source>
        <dbReference type="PROSITE-ProRule" id="PRU00339"/>
    </source>
</evidence>
<dbReference type="Pfam" id="PF13432">
    <property type="entry name" value="TPR_16"/>
    <property type="match status" value="1"/>
</dbReference>